<feature type="non-terminal residue" evidence="8">
    <location>
        <position position="1"/>
    </location>
</feature>
<evidence type="ECO:0000256" key="2">
    <source>
        <dbReference type="ARBA" id="ARBA00009436"/>
    </source>
</evidence>
<proteinExistence type="inferred from homology"/>
<feature type="transmembrane region" description="Helical" evidence="7">
    <location>
        <begin position="189"/>
        <end position="210"/>
    </location>
</feature>
<sequence length="211" mass="23953">PRGARDNLRRSSNEQRWLGLPARVPEAQIASLRQADRVVVNRDTQEIVVYAHHIHDLNHLLDVIAPDLNVKNVQKSMETVHMMSSTMSTSGSLKTPVQKKSSASAVWKKAITRASEWDEKDEFLDVIYWFRQLIGIILGVCWGFIPFQGIFGIILFLAANVAVVYVYSTSFQKEDEENYGGFWELSKEGLMASFTGFLVTWVLTFSALHFD</sequence>
<evidence type="ECO:0000256" key="7">
    <source>
        <dbReference type="SAM" id="Phobius"/>
    </source>
</evidence>
<evidence type="ECO:0000256" key="5">
    <source>
        <dbReference type="ARBA" id="ARBA00022989"/>
    </source>
</evidence>
<dbReference type="EMBL" id="LR899526">
    <property type="protein sequence ID" value="CAD7240120.1"/>
    <property type="molecule type" value="Genomic_DNA"/>
</dbReference>
<dbReference type="OrthoDB" id="286395at2759"/>
<keyword evidence="6 7" id="KW-0472">Membrane</keyword>
<dbReference type="GO" id="GO:0005789">
    <property type="term" value="C:endoplasmic reticulum membrane"/>
    <property type="evidence" value="ECO:0007669"/>
    <property type="project" value="UniProtKB-SubCell"/>
</dbReference>
<dbReference type="Pfam" id="PF07019">
    <property type="entry name" value="EMC6"/>
    <property type="match status" value="1"/>
</dbReference>
<protein>
    <recommendedName>
        <fullName evidence="10">Rab5-interacting protein</fullName>
    </recommendedName>
</protein>
<reference evidence="8" key="1">
    <citation type="submission" date="2020-11" db="EMBL/GenBank/DDBJ databases">
        <authorList>
            <person name="Tran Van P."/>
        </authorList>
    </citation>
    <scope>NUCLEOTIDE SEQUENCE</scope>
</reference>
<dbReference type="InterPro" id="IPR010742">
    <property type="entry name" value="RCAF1"/>
</dbReference>
<keyword evidence="9" id="KW-1185">Reference proteome</keyword>
<dbReference type="GO" id="GO:0097250">
    <property type="term" value="P:mitochondrial respirasome assembly"/>
    <property type="evidence" value="ECO:0007669"/>
    <property type="project" value="InterPro"/>
</dbReference>
<evidence type="ECO:0000256" key="1">
    <source>
        <dbReference type="ARBA" id="ARBA00004477"/>
    </source>
</evidence>
<keyword evidence="4" id="KW-0256">Endoplasmic reticulum</keyword>
<dbReference type="GO" id="GO:0005739">
    <property type="term" value="C:mitochondrion"/>
    <property type="evidence" value="ECO:0007669"/>
    <property type="project" value="GOC"/>
</dbReference>
<gene>
    <name evidence="8" type="ORF">DSTB1V02_LOCUS157</name>
</gene>
<evidence type="ECO:0008006" key="10">
    <source>
        <dbReference type="Google" id="ProtNLM"/>
    </source>
</evidence>
<evidence type="ECO:0000256" key="6">
    <source>
        <dbReference type="ARBA" id="ARBA00023136"/>
    </source>
</evidence>
<organism evidence="8">
    <name type="scientific">Darwinula stevensoni</name>
    <dbReference type="NCBI Taxonomy" id="69355"/>
    <lineage>
        <taxon>Eukaryota</taxon>
        <taxon>Metazoa</taxon>
        <taxon>Ecdysozoa</taxon>
        <taxon>Arthropoda</taxon>
        <taxon>Crustacea</taxon>
        <taxon>Oligostraca</taxon>
        <taxon>Ostracoda</taxon>
        <taxon>Podocopa</taxon>
        <taxon>Podocopida</taxon>
        <taxon>Darwinulocopina</taxon>
        <taxon>Darwinuloidea</taxon>
        <taxon>Darwinulidae</taxon>
        <taxon>Darwinula</taxon>
    </lineage>
</organism>
<name>A0A7R9A1V3_9CRUS</name>
<dbReference type="InterPro" id="IPR029008">
    <property type="entry name" value="EMC6-like"/>
</dbReference>
<evidence type="ECO:0000256" key="3">
    <source>
        <dbReference type="ARBA" id="ARBA00022692"/>
    </source>
</evidence>
<keyword evidence="3 7" id="KW-0812">Transmembrane</keyword>
<evidence type="ECO:0000313" key="8">
    <source>
        <dbReference type="EMBL" id="CAD7240120.1"/>
    </source>
</evidence>
<dbReference type="PANTHER" id="PTHR12906:SF0">
    <property type="entry name" value="GEL COMPLEX SUBUNIT OPTI"/>
    <property type="match status" value="1"/>
</dbReference>
<dbReference type="EMBL" id="CAJPEV010000009">
    <property type="protein sequence ID" value="CAG0878634.1"/>
    <property type="molecule type" value="Genomic_DNA"/>
</dbReference>
<dbReference type="AlphaFoldDB" id="A0A7R9A1V3"/>
<dbReference type="PANTHER" id="PTHR12906">
    <property type="entry name" value="PROTEIN C20ORF24 RAB5-INTERACTING PROTEIN"/>
    <property type="match status" value="1"/>
</dbReference>
<accession>A0A7R9A1V3</accession>
<evidence type="ECO:0000313" key="9">
    <source>
        <dbReference type="Proteomes" id="UP000677054"/>
    </source>
</evidence>
<comment type="subcellular location">
    <subcellularLocation>
        <location evidence="1">Endoplasmic reticulum membrane</location>
        <topology evidence="1">Multi-pass membrane protein</topology>
    </subcellularLocation>
</comment>
<evidence type="ECO:0000256" key="4">
    <source>
        <dbReference type="ARBA" id="ARBA00022824"/>
    </source>
</evidence>
<dbReference type="Proteomes" id="UP000677054">
    <property type="component" value="Unassembled WGS sequence"/>
</dbReference>
<keyword evidence="5 7" id="KW-1133">Transmembrane helix</keyword>
<comment type="similarity">
    <text evidence="2">Belongs to the EMC6 family.</text>
</comment>